<keyword evidence="9" id="KW-1185">Reference proteome</keyword>
<dbReference type="GO" id="GO:0046872">
    <property type="term" value="F:metal ion binding"/>
    <property type="evidence" value="ECO:0007669"/>
    <property type="project" value="UniProtKB-KW"/>
</dbReference>
<protein>
    <submittedName>
        <fullName evidence="8">Threonyl/alanyl tRNA synthetase</fullName>
    </submittedName>
</protein>
<comment type="similarity">
    <text evidence="2">Belongs to the class-II aminoacyl-tRNA synthetase family. Alax-L subfamily.</text>
</comment>
<dbReference type="InterPro" id="IPR051335">
    <property type="entry name" value="Alanyl-tRNA_Editing_Enzymes"/>
</dbReference>
<organism evidence="8 9">
    <name type="scientific">Plectosphaerella plurivora</name>
    <dbReference type="NCBI Taxonomy" id="936078"/>
    <lineage>
        <taxon>Eukaryota</taxon>
        <taxon>Fungi</taxon>
        <taxon>Dikarya</taxon>
        <taxon>Ascomycota</taxon>
        <taxon>Pezizomycotina</taxon>
        <taxon>Sordariomycetes</taxon>
        <taxon>Hypocreomycetidae</taxon>
        <taxon>Glomerellales</taxon>
        <taxon>Plectosphaerellaceae</taxon>
        <taxon>Plectosphaerella</taxon>
    </lineage>
</organism>
<dbReference type="OrthoDB" id="288942at2759"/>
<dbReference type="InterPro" id="IPR009000">
    <property type="entry name" value="Transl_B-barrel_sf"/>
</dbReference>
<dbReference type="GO" id="GO:0004812">
    <property type="term" value="F:aminoacyl-tRNA ligase activity"/>
    <property type="evidence" value="ECO:0007669"/>
    <property type="project" value="UniProtKB-KW"/>
</dbReference>
<keyword evidence="8" id="KW-0436">Ligase</keyword>
<evidence type="ECO:0000313" key="8">
    <source>
        <dbReference type="EMBL" id="KAH6670859.1"/>
    </source>
</evidence>
<dbReference type="SMART" id="SM00863">
    <property type="entry name" value="tRNA_SAD"/>
    <property type="match status" value="1"/>
</dbReference>
<accession>A0A9P8V408</accession>
<dbReference type="PANTHER" id="PTHR43462:SF1">
    <property type="entry name" value="ALANYL-TRNA EDITING PROTEIN AARSD1"/>
    <property type="match status" value="1"/>
</dbReference>
<evidence type="ECO:0000259" key="7">
    <source>
        <dbReference type="SMART" id="SM00863"/>
    </source>
</evidence>
<evidence type="ECO:0000256" key="5">
    <source>
        <dbReference type="SAM" id="Coils"/>
    </source>
</evidence>
<dbReference type="EMBL" id="JAGSXJ010000029">
    <property type="protein sequence ID" value="KAH6670859.1"/>
    <property type="molecule type" value="Genomic_DNA"/>
</dbReference>
<dbReference type="Gene3D" id="2.40.30.130">
    <property type="match status" value="1"/>
</dbReference>
<dbReference type="SUPFAM" id="SSF55186">
    <property type="entry name" value="ThrRS/AlaRS common domain"/>
    <property type="match status" value="1"/>
</dbReference>
<dbReference type="GO" id="GO:0002196">
    <property type="term" value="F:Ser-tRNA(Ala) deacylase activity"/>
    <property type="evidence" value="ECO:0007669"/>
    <property type="project" value="TreeGrafter"/>
</dbReference>
<dbReference type="InterPro" id="IPR012947">
    <property type="entry name" value="tRNA_SAD"/>
</dbReference>
<evidence type="ECO:0000256" key="6">
    <source>
        <dbReference type="SAM" id="MobiDB-lite"/>
    </source>
</evidence>
<comment type="caution">
    <text evidence="8">The sequence shown here is derived from an EMBL/GenBank/DDBJ whole genome shotgun (WGS) entry which is preliminary data.</text>
</comment>
<feature type="region of interest" description="Disordered" evidence="6">
    <location>
        <begin position="35"/>
        <end position="64"/>
    </location>
</feature>
<dbReference type="Gene3D" id="3.30.980.10">
    <property type="entry name" value="Threonyl-trna Synthetase, Chain A, domain 2"/>
    <property type="match status" value="1"/>
</dbReference>
<dbReference type="GO" id="GO:0043039">
    <property type="term" value="P:tRNA aminoacylation"/>
    <property type="evidence" value="ECO:0007669"/>
    <property type="project" value="InterPro"/>
</dbReference>
<feature type="compositionally biased region" description="Low complexity" evidence="6">
    <location>
        <begin position="43"/>
        <end position="57"/>
    </location>
</feature>
<reference evidence="8" key="1">
    <citation type="journal article" date="2021" name="Nat. Commun.">
        <title>Genetic determinants of endophytism in the Arabidopsis root mycobiome.</title>
        <authorList>
            <person name="Mesny F."/>
            <person name="Miyauchi S."/>
            <person name="Thiergart T."/>
            <person name="Pickel B."/>
            <person name="Atanasova L."/>
            <person name="Karlsson M."/>
            <person name="Huettel B."/>
            <person name="Barry K.W."/>
            <person name="Haridas S."/>
            <person name="Chen C."/>
            <person name="Bauer D."/>
            <person name="Andreopoulos W."/>
            <person name="Pangilinan J."/>
            <person name="LaButti K."/>
            <person name="Riley R."/>
            <person name="Lipzen A."/>
            <person name="Clum A."/>
            <person name="Drula E."/>
            <person name="Henrissat B."/>
            <person name="Kohler A."/>
            <person name="Grigoriev I.V."/>
            <person name="Martin F.M."/>
            <person name="Hacquard S."/>
        </authorList>
    </citation>
    <scope>NUCLEOTIDE SEQUENCE</scope>
    <source>
        <strain evidence="8">MPI-SDFR-AT-0117</strain>
    </source>
</reference>
<feature type="coiled-coil region" evidence="5">
    <location>
        <begin position="300"/>
        <end position="334"/>
    </location>
</feature>
<dbReference type="GO" id="GO:0005524">
    <property type="term" value="F:ATP binding"/>
    <property type="evidence" value="ECO:0007669"/>
    <property type="project" value="InterPro"/>
</dbReference>
<keyword evidence="5" id="KW-0175">Coiled coil</keyword>
<evidence type="ECO:0000256" key="2">
    <source>
        <dbReference type="ARBA" id="ARBA00008429"/>
    </source>
</evidence>
<dbReference type="InterPro" id="IPR018163">
    <property type="entry name" value="Thr/Ala-tRNA-synth_IIc_edit"/>
</dbReference>
<proteinExistence type="inferred from homology"/>
<evidence type="ECO:0000256" key="3">
    <source>
        <dbReference type="ARBA" id="ARBA00022723"/>
    </source>
</evidence>
<dbReference type="PANTHER" id="PTHR43462">
    <property type="entry name" value="ALANYL-TRNA EDITING PROTEIN"/>
    <property type="match status" value="1"/>
</dbReference>
<dbReference type="SUPFAM" id="SSF50447">
    <property type="entry name" value="Translation proteins"/>
    <property type="match status" value="1"/>
</dbReference>
<gene>
    <name evidence="8" type="ORF">F5X68DRAFT_215400</name>
</gene>
<sequence length="443" mass="47609">MVEVNSLPAARVVGALACQQNSYLRTLKTQVVSCVKSPPPASNPKAAKGKAAAAKPSETSSSEETWMIECADSVLFPEGGGQPTDHGSLVITSGSAPDGIPIRRAERQGLRCILYSPAPLNPGEEVEQVIDHLRRWNHMQQHTGQHLLSAVMDKYDNLKTLGWGMGSDETMNYVDLPRKPTAEEMQSIQSRCNELIRDNLPITVETPEDAKQDKLPGDYDKSKGIIRVIRIGDMDSNTCCGTHLSQTSHISLIILGSTQSVHGKNCRLFFAAGDRAIALATSSIGAVGSLGKLMSCPSTAEDVVAKAEKMDEALNDLKRREKKLVAEIARFEADKVKATLAEGKNAWVYRPDGGLDFINAVTFEIKELLKTATGVVVLASGEEKSSGPVVILGPNEAVEAMATTAKDIVTGIKGGGKGGKWQAKVPEWKKEELEALRKAVEGV</sequence>
<dbReference type="Proteomes" id="UP000770015">
    <property type="component" value="Unassembled WGS sequence"/>
</dbReference>
<feature type="domain" description="Threonyl/alanyl tRNA synthetase SAD" evidence="7">
    <location>
        <begin position="226"/>
        <end position="269"/>
    </location>
</feature>
<dbReference type="Pfam" id="PF07973">
    <property type="entry name" value="tRNA_SAD"/>
    <property type="match status" value="1"/>
</dbReference>
<keyword evidence="8" id="KW-0030">Aminoacyl-tRNA synthetase</keyword>
<dbReference type="AlphaFoldDB" id="A0A9P8V408"/>
<keyword evidence="4" id="KW-0862">Zinc</keyword>
<comment type="cofactor">
    <cofactor evidence="1">
        <name>Zn(2+)</name>
        <dbReference type="ChEBI" id="CHEBI:29105"/>
    </cofactor>
</comment>
<name>A0A9P8V408_9PEZI</name>
<evidence type="ECO:0000256" key="1">
    <source>
        <dbReference type="ARBA" id="ARBA00001947"/>
    </source>
</evidence>
<evidence type="ECO:0000256" key="4">
    <source>
        <dbReference type="ARBA" id="ARBA00022833"/>
    </source>
</evidence>
<evidence type="ECO:0000313" key="9">
    <source>
        <dbReference type="Proteomes" id="UP000770015"/>
    </source>
</evidence>
<keyword evidence="3" id="KW-0479">Metal-binding</keyword>